<dbReference type="InterPro" id="IPR050155">
    <property type="entry name" value="HAD-like_hydrolase_sf"/>
</dbReference>
<evidence type="ECO:0000313" key="1">
    <source>
        <dbReference type="EMBL" id="SFR34099.1"/>
    </source>
</evidence>
<dbReference type="SFLD" id="SFLDG01129">
    <property type="entry name" value="C1.5:_HAD__Beta-PGM__Phosphata"/>
    <property type="match status" value="1"/>
</dbReference>
<proteinExistence type="predicted"/>
<dbReference type="GO" id="GO:0006281">
    <property type="term" value="P:DNA repair"/>
    <property type="evidence" value="ECO:0007669"/>
    <property type="project" value="TreeGrafter"/>
</dbReference>
<dbReference type="InterPro" id="IPR023214">
    <property type="entry name" value="HAD_sf"/>
</dbReference>
<dbReference type="EMBL" id="FOYR01000001">
    <property type="protein sequence ID" value="SFR34099.1"/>
    <property type="molecule type" value="Genomic_DNA"/>
</dbReference>
<dbReference type="Gene3D" id="1.10.150.240">
    <property type="entry name" value="Putative phosphatase, domain 2"/>
    <property type="match status" value="1"/>
</dbReference>
<dbReference type="PANTHER" id="PTHR43434:SF1">
    <property type="entry name" value="PHOSPHOGLYCOLATE PHOSPHATASE"/>
    <property type="match status" value="1"/>
</dbReference>
<dbReference type="Proteomes" id="UP000198877">
    <property type="component" value="Unassembled WGS sequence"/>
</dbReference>
<dbReference type="InterPro" id="IPR036412">
    <property type="entry name" value="HAD-like_sf"/>
</dbReference>
<accession>A0A1I6FVY9</accession>
<dbReference type="InterPro" id="IPR023198">
    <property type="entry name" value="PGP-like_dom2"/>
</dbReference>
<dbReference type="GO" id="GO:0008967">
    <property type="term" value="F:phosphoglycolate phosphatase activity"/>
    <property type="evidence" value="ECO:0007669"/>
    <property type="project" value="TreeGrafter"/>
</dbReference>
<sequence>MSVPGRSIPLVEVRAICWDWNGTLLDDADVCRRVMNRVLAQYGRAPLEDLATYRALFRFPIRDFYASTGLGDEVFRAAATQYLVWLDESIDEAVLQPDVEHTLTRMADRGILQVLASATLPGPLERQLHPHRVARHFDRILSIADPYQASKRDVIADWLRESGFAAEEVLMVGDTNHDREIAAALGTRFLHFDRGHQAAPAGVPAIQALDELVAWL</sequence>
<dbReference type="Pfam" id="PF13419">
    <property type="entry name" value="HAD_2"/>
    <property type="match status" value="1"/>
</dbReference>
<dbReference type="PANTHER" id="PTHR43434">
    <property type="entry name" value="PHOSPHOGLYCOLATE PHOSPHATASE"/>
    <property type="match status" value="1"/>
</dbReference>
<dbReference type="GO" id="GO:0005829">
    <property type="term" value="C:cytosol"/>
    <property type="evidence" value="ECO:0007669"/>
    <property type="project" value="TreeGrafter"/>
</dbReference>
<organism evidence="1 2">
    <name type="scientific">Microbacterium azadirachtae</name>
    <dbReference type="NCBI Taxonomy" id="582680"/>
    <lineage>
        <taxon>Bacteria</taxon>
        <taxon>Bacillati</taxon>
        <taxon>Actinomycetota</taxon>
        <taxon>Actinomycetes</taxon>
        <taxon>Micrococcales</taxon>
        <taxon>Microbacteriaceae</taxon>
        <taxon>Microbacterium</taxon>
    </lineage>
</organism>
<reference evidence="2" key="1">
    <citation type="submission" date="2016-10" db="EMBL/GenBank/DDBJ databases">
        <authorList>
            <person name="Varghese N."/>
            <person name="Submissions S."/>
        </authorList>
    </citation>
    <scope>NUCLEOTIDE SEQUENCE [LARGE SCALE GENOMIC DNA]</scope>
    <source>
        <strain evidence="2">CL127</strain>
    </source>
</reference>
<dbReference type="AlphaFoldDB" id="A0A1I6FVY9"/>
<evidence type="ECO:0000313" key="2">
    <source>
        <dbReference type="Proteomes" id="UP000198877"/>
    </source>
</evidence>
<dbReference type="SFLD" id="SFLDS00003">
    <property type="entry name" value="Haloacid_Dehalogenase"/>
    <property type="match status" value="1"/>
</dbReference>
<dbReference type="SUPFAM" id="SSF56784">
    <property type="entry name" value="HAD-like"/>
    <property type="match status" value="1"/>
</dbReference>
<dbReference type="InterPro" id="IPR041492">
    <property type="entry name" value="HAD_2"/>
</dbReference>
<protein>
    <submittedName>
        <fullName evidence="1">Phosphoglycolate phosphatase</fullName>
    </submittedName>
</protein>
<name>A0A1I6FVY9_9MICO</name>
<dbReference type="Gene3D" id="3.40.50.1000">
    <property type="entry name" value="HAD superfamily/HAD-like"/>
    <property type="match status" value="1"/>
</dbReference>
<gene>
    <name evidence="1" type="ORF">SAMN04488591_0408</name>
</gene>